<sequence>MKKTLLLLFALLASVAGRAQTVSYNGPESLLPNAEGQYSSVALPPGATVSWSISANGQLLGPTTNSIVRYDVGTTPVTLTAALSNGTSVVRTIPITPQGPTLSTGTFSMAPGTRQHLINQVLRGERIKIKPINYSGAAPVLKLLDFQGRFLAQGDSIDLNTPIRGSYYVVVNSASSGQLKVEGIMPFVPDFTPQSASTLTQPACTVGSISATLDLSLNHTGGEAMTTLGNKIVVAFYDFTLRKTVVKAYQNGVLAWTWLSNPNEYIRTLTAHPLYGIAGIGSSGGALASQDEVFVVKLNSNGVWQQTTTFGTADGKDFGYGISFLNDGSVMATGFSSGTFTQANAGGVDAIAAHISTAGVVLEKLQFGTPENDRVFGSQTLNNGNVILFGDTRGQVGDTGTPRGAYDLFITEISPAGVKIKSTQYGSPENDLAYALVVDPGSGDIFLNGLTSGAIVPGFGNPQLQQVYTARIDHTTHGVVWLKQLGPTEGQGADGIALSGTGVGVIFYTNGSFSGATNNSLGFITSEDMALALYDFNGNLLRLNQFDQTAERIWARALAFDGPDIYVLRDHAYEPGKPFVTTSVDKLSSSQPLSATTATSRPGTLQIYPNPARAALTVLDAKAGAPVTICDALGRAVATAPADATGTTRLALPTGLPAGVYLVRSGSATQRLAVE</sequence>
<keyword evidence="2" id="KW-0614">Plasmid</keyword>
<evidence type="ECO:0000256" key="1">
    <source>
        <dbReference type="SAM" id="SignalP"/>
    </source>
</evidence>
<dbReference type="InterPro" id="IPR026444">
    <property type="entry name" value="Secre_tail"/>
</dbReference>
<protein>
    <submittedName>
        <fullName evidence="2">T9SS type A sorting domain-containing protein</fullName>
    </submittedName>
</protein>
<feature type="chain" id="PRO_5046054937" evidence="1">
    <location>
        <begin position="20"/>
        <end position="675"/>
    </location>
</feature>
<keyword evidence="3" id="KW-1185">Reference proteome</keyword>
<dbReference type="RefSeq" id="WP_269562151.1">
    <property type="nucleotide sequence ID" value="NZ_CP114768.1"/>
</dbReference>
<proteinExistence type="predicted"/>
<dbReference type="InterPro" id="IPR052918">
    <property type="entry name" value="Motility_Chemotaxis_Reg"/>
</dbReference>
<dbReference type="PANTHER" id="PTHR35580">
    <property type="entry name" value="CELL SURFACE GLYCOPROTEIN (S-LAYER PROTEIN)-LIKE PROTEIN"/>
    <property type="match status" value="1"/>
</dbReference>
<reference evidence="2 3" key="1">
    <citation type="submission" date="2022-12" db="EMBL/GenBank/DDBJ databases">
        <title>Hymenobacter canadensis sp. nov. isolated from lake water of the Cambridge Bay, Canada.</title>
        <authorList>
            <person name="Kim W.H."/>
            <person name="Lee Y.M."/>
        </authorList>
    </citation>
    <scope>NUCLEOTIDE SEQUENCE [LARGE SCALE GENOMIC DNA]</scope>
    <source>
        <strain evidence="2 3">PAMC 29467</strain>
        <plasmid evidence="2 3">unnamed1</plasmid>
    </source>
</reference>
<gene>
    <name evidence="2" type="ORF">O3303_19715</name>
</gene>
<dbReference type="NCBIfam" id="TIGR04183">
    <property type="entry name" value="Por_Secre_tail"/>
    <property type="match status" value="1"/>
</dbReference>
<name>A0ABY7LUP5_9BACT</name>
<dbReference type="PANTHER" id="PTHR35580:SF1">
    <property type="entry name" value="PHYTASE-LIKE DOMAIN-CONTAINING PROTEIN"/>
    <property type="match status" value="1"/>
</dbReference>
<organism evidence="2 3">
    <name type="scientific">Hymenobacter canadensis</name>
    <dbReference type="NCBI Taxonomy" id="2999067"/>
    <lineage>
        <taxon>Bacteria</taxon>
        <taxon>Pseudomonadati</taxon>
        <taxon>Bacteroidota</taxon>
        <taxon>Cytophagia</taxon>
        <taxon>Cytophagales</taxon>
        <taxon>Hymenobacteraceae</taxon>
        <taxon>Hymenobacter</taxon>
    </lineage>
</organism>
<evidence type="ECO:0000313" key="3">
    <source>
        <dbReference type="Proteomes" id="UP001211005"/>
    </source>
</evidence>
<geneLocation type="plasmid" evidence="2 3">
    <name>unnamed1</name>
</geneLocation>
<dbReference type="Proteomes" id="UP001211005">
    <property type="component" value="Plasmid unnamed1"/>
</dbReference>
<keyword evidence="1" id="KW-0732">Signal</keyword>
<dbReference type="EMBL" id="CP114768">
    <property type="protein sequence ID" value="WBA44119.1"/>
    <property type="molecule type" value="Genomic_DNA"/>
</dbReference>
<feature type="signal peptide" evidence="1">
    <location>
        <begin position="1"/>
        <end position="19"/>
    </location>
</feature>
<evidence type="ECO:0000313" key="2">
    <source>
        <dbReference type="EMBL" id="WBA44119.1"/>
    </source>
</evidence>
<accession>A0ABY7LUP5</accession>